<evidence type="ECO:0000313" key="2">
    <source>
        <dbReference type="EMBL" id="KPA37244.1"/>
    </source>
</evidence>
<dbReference type="OrthoDB" id="5088640at2759"/>
<feature type="compositionally biased region" description="Polar residues" evidence="1">
    <location>
        <begin position="23"/>
        <end position="42"/>
    </location>
</feature>
<dbReference type="AlphaFoldDB" id="A0A0N0DBT8"/>
<evidence type="ECO:0000256" key="1">
    <source>
        <dbReference type="SAM" id="MobiDB-lite"/>
    </source>
</evidence>
<reference evidence="2 3" key="1">
    <citation type="submission" date="2015-04" db="EMBL/GenBank/DDBJ databases">
        <title>The draft genome sequence of Fusarium langsethiae, a T-2/HT-2 mycotoxin producer.</title>
        <authorList>
            <person name="Lysoe E."/>
            <person name="Divon H.H."/>
            <person name="Terzi V."/>
            <person name="Orru L."/>
            <person name="Lamontanara A."/>
            <person name="Kolseth A.-K."/>
            <person name="Frandsen R.J."/>
            <person name="Nielsen K."/>
            <person name="Thrane U."/>
        </authorList>
    </citation>
    <scope>NUCLEOTIDE SEQUENCE [LARGE SCALE GENOMIC DNA]</scope>
    <source>
        <strain evidence="2 3">Fl201059</strain>
    </source>
</reference>
<name>A0A0N0DBT8_FUSLA</name>
<gene>
    <name evidence="2" type="ORF">FLAG1_09951</name>
</gene>
<feature type="region of interest" description="Disordered" evidence="1">
    <location>
        <begin position="23"/>
        <end position="45"/>
    </location>
</feature>
<proteinExistence type="predicted"/>
<dbReference type="Proteomes" id="UP000037904">
    <property type="component" value="Unassembled WGS sequence"/>
</dbReference>
<feature type="compositionally biased region" description="Polar residues" evidence="1">
    <location>
        <begin position="63"/>
        <end position="81"/>
    </location>
</feature>
<evidence type="ECO:0000313" key="3">
    <source>
        <dbReference type="Proteomes" id="UP000037904"/>
    </source>
</evidence>
<dbReference type="EMBL" id="JXCE01000451">
    <property type="protein sequence ID" value="KPA37244.1"/>
    <property type="molecule type" value="Genomic_DNA"/>
</dbReference>
<keyword evidence="3" id="KW-1185">Reference proteome</keyword>
<protein>
    <submittedName>
        <fullName evidence="2">Uncharacterized protein</fullName>
    </submittedName>
</protein>
<feature type="region of interest" description="Disordered" evidence="1">
    <location>
        <begin position="63"/>
        <end position="108"/>
    </location>
</feature>
<accession>A0A0N0DBT8</accession>
<sequence length="108" mass="11692">MSSSIQTICRGVRAAPQNLRLGLTQTRRLSTTDPSRSVSNGRDTAVHDPIMDRFWGSTRVNMSESSAIVTETPSMSTSSSRDPPLGTNVFEPSSAPRWSGINLPSGRQ</sequence>
<organism evidence="2 3">
    <name type="scientific">Fusarium langsethiae</name>
    <dbReference type="NCBI Taxonomy" id="179993"/>
    <lineage>
        <taxon>Eukaryota</taxon>
        <taxon>Fungi</taxon>
        <taxon>Dikarya</taxon>
        <taxon>Ascomycota</taxon>
        <taxon>Pezizomycotina</taxon>
        <taxon>Sordariomycetes</taxon>
        <taxon>Hypocreomycetidae</taxon>
        <taxon>Hypocreales</taxon>
        <taxon>Nectriaceae</taxon>
        <taxon>Fusarium</taxon>
    </lineage>
</organism>
<comment type="caution">
    <text evidence="2">The sequence shown here is derived from an EMBL/GenBank/DDBJ whole genome shotgun (WGS) entry which is preliminary data.</text>
</comment>